<dbReference type="OMA" id="CDNYSVM"/>
<evidence type="ECO:0000256" key="2">
    <source>
        <dbReference type="SAM" id="SignalP"/>
    </source>
</evidence>
<protein>
    <submittedName>
        <fullName evidence="3">Uncharacterized protein</fullName>
    </submittedName>
</protein>
<organism evidence="3 4">
    <name type="scientific">Litomosoides sigmodontis</name>
    <name type="common">Filarial nematode worm</name>
    <dbReference type="NCBI Taxonomy" id="42156"/>
    <lineage>
        <taxon>Eukaryota</taxon>
        <taxon>Metazoa</taxon>
        <taxon>Ecdysozoa</taxon>
        <taxon>Nematoda</taxon>
        <taxon>Chromadorea</taxon>
        <taxon>Rhabditida</taxon>
        <taxon>Spirurina</taxon>
        <taxon>Spiruromorpha</taxon>
        <taxon>Filarioidea</taxon>
        <taxon>Onchocercidae</taxon>
        <taxon>Litomosoides</taxon>
    </lineage>
</organism>
<feature type="transmembrane region" description="Helical" evidence="1">
    <location>
        <begin position="318"/>
        <end position="336"/>
    </location>
</feature>
<proteinExistence type="predicted"/>
<keyword evidence="1" id="KW-1133">Transmembrane helix</keyword>
<feature type="chain" id="PRO_5018219429" evidence="2">
    <location>
        <begin position="21"/>
        <end position="337"/>
    </location>
</feature>
<accession>A0A3P6U6X8</accession>
<dbReference type="AlphaFoldDB" id="A0A3P6U6X8"/>
<dbReference type="EMBL" id="UYRX01000115">
    <property type="protein sequence ID" value="VDK74518.1"/>
    <property type="molecule type" value="Genomic_DNA"/>
</dbReference>
<evidence type="ECO:0000313" key="3">
    <source>
        <dbReference type="EMBL" id="VDK74518.1"/>
    </source>
</evidence>
<sequence>MVNPLHNIILLTLIYKSCISFLDFPNDNIRRSPALDIIGGYPSFLGSIYIYNGDSDEGLTHIKPKSSRFTPLSTILRFTPIGIRCSNLTSINWGCEVICPKNDPNCTLKHQADNEGNLLKTATVYGKKSIDGYVYGDEMRTNGQLSMLRPDASGLCTDLYKQPMKFKVNYTASCRWYFHTEKGCDVSELIKFLSNQMNGTKVCDRTGNQCAVPIFRNIATVPSGQKCDNYSVMRVSLATRQGLVLGMLVKFLPSSNRCRESYCVLTTKILFQEVSQRSLDKMKMSRYENSEGRFRCPSEVTCPAELFYFLNLFDLGEFSTQFFVVIPVLVLLLLHVS</sequence>
<keyword evidence="2" id="KW-0732">Signal</keyword>
<evidence type="ECO:0000256" key="1">
    <source>
        <dbReference type="SAM" id="Phobius"/>
    </source>
</evidence>
<dbReference type="Proteomes" id="UP000277928">
    <property type="component" value="Unassembled WGS sequence"/>
</dbReference>
<reference evidence="3 4" key="1">
    <citation type="submission" date="2018-08" db="EMBL/GenBank/DDBJ databases">
        <authorList>
            <person name="Laetsch R D."/>
            <person name="Stevens L."/>
            <person name="Kumar S."/>
            <person name="Blaxter L. M."/>
        </authorList>
    </citation>
    <scope>NUCLEOTIDE SEQUENCE [LARGE SCALE GENOMIC DNA]</scope>
</reference>
<evidence type="ECO:0000313" key="4">
    <source>
        <dbReference type="Proteomes" id="UP000277928"/>
    </source>
</evidence>
<keyword evidence="1" id="KW-0472">Membrane</keyword>
<feature type="signal peptide" evidence="2">
    <location>
        <begin position="1"/>
        <end position="20"/>
    </location>
</feature>
<keyword evidence="4" id="KW-1185">Reference proteome</keyword>
<gene>
    <name evidence="3" type="ORF">NLS_LOCUS2510</name>
</gene>
<name>A0A3P6U6X8_LITSI</name>
<keyword evidence="1" id="KW-0812">Transmembrane</keyword>
<dbReference type="OrthoDB" id="5812690at2759"/>